<organism evidence="1 2">
    <name type="scientific">Akkermansia massiliensis</name>
    <dbReference type="NCBI Taxonomy" id="2927224"/>
    <lineage>
        <taxon>Bacteria</taxon>
        <taxon>Pseudomonadati</taxon>
        <taxon>Verrucomicrobiota</taxon>
        <taxon>Verrucomicrobiia</taxon>
        <taxon>Verrucomicrobiales</taxon>
        <taxon>Akkermansiaceae</taxon>
        <taxon>Akkermansia</taxon>
    </lineage>
</organism>
<evidence type="ECO:0000313" key="1">
    <source>
        <dbReference type="EMBL" id="MCL6655722.1"/>
    </source>
</evidence>
<sequence>MNKIFYVAFILLCTHCSDIKQQNVEKNIFSELSDKAHFDLIYTEWFMYQAGSLRNLVPGKYNFSKFDVTPNDIIEFQKLEIKNKYSQKNDSQRKKQIETWIEDQRNAIAALNMEKHIKLEKTDIQNLINMLNEQAKYVNKLYLQMSVLDFPEKINTPTYDCAGASDYPHPVAEKRSSP</sequence>
<dbReference type="GeneID" id="84022237"/>
<reference evidence="1 2" key="1">
    <citation type="submission" date="2022-03" db="EMBL/GenBank/DDBJ databases">
        <title>Taxonomic description of new species and reclassification of some bacterial strains.</title>
        <authorList>
            <person name="Ndongo S."/>
        </authorList>
    </citation>
    <scope>NUCLEOTIDE SEQUENCE [LARGE SCALE GENOMIC DNA]</scope>
    <source>
        <strain evidence="1 2">Marseille-P6666</strain>
    </source>
</reference>
<gene>
    <name evidence="1" type="ORF">M8N44_00110</name>
</gene>
<dbReference type="EMBL" id="JAMGSI010000001">
    <property type="protein sequence ID" value="MCL6655722.1"/>
    <property type="molecule type" value="Genomic_DNA"/>
</dbReference>
<dbReference type="Proteomes" id="UP001202031">
    <property type="component" value="Unassembled WGS sequence"/>
</dbReference>
<comment type="caution">
    <text evidence="1">The sequence shown here is derived from an EMBL/GenBank/DDBJ whole genome shotgun (WGS) entry which is preliminary data.</text>
</comment>
<accession>A0ABT0R5L1</accession>
<keyword evidence="2" id="KW-1185">Reference proteome</keyword>
<evidence type="ECO:0000313" key="2">
    <source>
        <dbReference type="Proteomes" id="UP001202031"/>
    </source>
</evidence>
<protein>
    <submittedName>
        <fullName evidence="1">Uncharacterized protein</fullName>
    </submittedName>
</protein>
<dbReference type="RefSeq" id="WP_102729066.1">
    <property type="nucleotide sequence ID" value="NZ_CP072027.1"/>
</dbReference>
<proteinExistence type="predicted"/>
<name>A0ABT0R5L1_9BACT</name>